<dbReference type="InterPro" id="IPR032710">
    <property type="entry name" value="NTF2-like_dom_sf"/>
</dbReference>
<name>A0ABN1RC03_9ACTN</name>
<comment type="caution">
    <text evidence="2">The sequence shown here is derived from an EMBL/GenBank/DDBJ whole genome shotgun (WGS) entry which is preliminary data.</text>
</comment>
<reference evidence="2 3" key="1">
    <citation type="journal article" date="2019" name="Int. J. Syst. Evol. Microbiol.">
        <title>The Global Catalogue of Microorganisms (GCM) 10K type strain sequencing project: providing services to taxonomists for standard genome sequencing and annotation.</title>
        <authorList>
            <consortium name="The Broad Institute Genomics Platform"/>
            <consortium name="The Broad Institute Genome Sequencing Center for Infectious Disease"/>
            <person name="Wu L."/>
            <person name="Ma J."/>
        </authorList>
    </citation>
    <scope>NUCLEOTIDE SEQUENCE [LARGE SCALE GENOMIC DNA]</scope>
    <source>
        <strain evidence="2 3">JCM 10696</strain>
    </source>
</reference>
<dbReference type="Proteomes" id="UP001500665">
    <property type="component" value="Unassembled WGS sequence"/>
</dbReference>
<evidence type="ECO:0000313" key="3">
    <source>
        <dbReference type="Proteomes" id="UP001500665"/>
    </source>
</evidence>
<feature type="region of interest" description="Disordered" evidence="1">
    <location>
        <begin position="90"/>
        <end position="110"/>
    </location>
</feature>
<dbReference type="EMBL" id="BAAAHH010000015">
    <property type="protein sequence ID" value="GAA0954650.1"/>
    <property type="molecule type" value="Genomic_DNA"/>
</dbReference>
<gene>
    <name evidence="2" type="ORF">GCM10009550_38170</name>
</gene>
<evidence type="ECO:0000256" key="1">
    <source>
        <dbReference type="SAM" id="MobiDB-lite"/>
    </source>
</evidence>
<sequence>MADIDIHDFTERYVAVWNGSDAECRRAAIRELCSADAVHVLQPPKEILQTVEGLGFGSAPGEGQNRVLQFLGQGSTDRVLQTAAGQQCEEGMGAAAGTGAHQHPPPARRG</sequence>
<feature type="compositionally biased region" description="Low complexity" evidence="1">
    <location>
        <begin position="91"/>
        <end position="100"/>
    </location>
</feature>
<dbReference type="Gene3D" id="3.10.450.50">
    <property type="match status" value="1"/>
</dbReference>
<accession>A0ABN1RC03</accession>
<proteinExistence type="predicted"/>
<dbReference type="SUPFAM" id="SSF54427">
    <property type="entry name" value="NTF2-like"/>
    <property type="match status" value="1"/>
</dbReference>
<keyword evidence="3" id="KW-1185">Reference proteome</keyword>
<evidence type="ECO:0000313" key="2">
    <source>
        <dbReference type="EMBL" id="GAA0954650.1"/>
    </source>
</evidence>
<organism evidence="2 3">
    <name type="scientific">Actinocorallia libanotica</name>
    <dbReference type="NCBI Taxonomy" id="46162"/>
    <lineage>
        <taxon>Bacteria</taxon>
        <taxon>Bacillati</taxon>
        <taxon>Actinomycetota</taxon>
        <taxon>Actinomycetes</taxon>
        <taxon>Streptosporangiales</taxon>
        <taxon>Thermomonosporaceae</taxon>
        <taxon>Actinocorallia</taxon>
    </lineage>
</organism>
<protein>
    <submittedName>
        <fullName evidence="2">Uncharacterized protein</fullName>
    </submittedName>
</protein>